<dbReference type="InterPro" id="IPR056778">
    <property type="entry name" value="UPF0261_C"/>
</dbReference>
<dbReference type="Pfam" id="PF06792">
    <property type="entry name" value="UPF0261"/>
    <property type="match status" value="1"/>
</dbReference>
<dbReference type="PANTHER" id="PTHR31862">
    <property type="entry name" value="UPF0261 DOMAIN PROTEIN (AFU_ORTHOLOGUE AFUA_1G10120)"/>
    <property type="match status" value="1"/>
</dbReference>
<comment type="caution">
    <text evidence="4">The sequence shown here is derived from an EMBL/GenBank/DDBJ whole genome shotgun (WGS) entry which is preliminary data.</text>
</comment>
<dbReference type="EMBL" id="JAIWQS010000005">
    <property type="protein sequence ID" value="KAJ8764427.1"/>
    <property type="molecule type" value="Genomic_DNA"/>
</dbReference>
<evidence type="ECO:0000313" key="5">
    <source>
        <dbReference type="Proteomes" id="UP001159364"/>
    </source>
</evidence>
<gene>
    <name evidence="4" type="ORF">K2173_006167</name>
</gene>
<feature type="domain" description="TIM-barrel" evidence="2">
    <location>
        <begin position="475"/>
        <end position="740"/>
    </location>
</feature>
<accession>A0AAV8TC44</accession>
<sequence length="743" mass="79525">MADLEKTPRVYCVGTADTKLAELRFLSESVWSSLNSFSINNPSSKVELVVVDVSVGQNQTQSVGDFKFVTRDEVLACCGDVLLPDDRGQAVTVMSRGLECFLKKACEENVIAGAIGLGGSGGTALMSSAFRSLPIGIPKVIVSTVACGQTEPYVGTSDLVLFPSVVDVCGINSVSRVVFSNAGAAFAGMVIGRTQRGVTRDSEKFTVGITMFGVTTPCVTAVKERLEKEGYETLVFHATGVGGRAMESLVREGFIQGVLDITTTEVADHIVGGVMACDSSRFDAIIEKKVPLVLSVGALDMVNFGAMDTIPSKFKRRKIHIHNELVSLMRTTVDENKKFAGFIADKLNKSTSKLHVCLPQKGVSALDAPGKPFHDPEATATLVGEIQSLLITNEDRQVKVFPFHINDSEFANALVDSFLDISLKKLTDLTAISQHSEEPHDISVVESLTCGGGVQYSSSNYPDARPETLQRTRAILQRLKDQIDKGYPIIGAGAGTGISAKFEEAGGVDLIVLYNSGRFRMAGRGSLAGLLPFADANAIVVDMANEILPVVKEAPVLAGVCATDPFRQMDYFLKQLESIGFSGVQNFPTVGLFDGNFRQNLEETGMGYGLEVQMIGEAHKMGLLTTPYAFNQNEATEMAEAGADIIVAHMGLTTSGSIGAKTAVSLEESVVRVQSIADAAHRINPNVIVLCHGGPISGPREAEFILKRTKGVHGFYGASSMERLPVEQAVRSTVQQYKSISIE</sequence>
<dbReference type="Gene3D" id="3.40.50.12020">
    <property type="entry name" value="Uncharacterised protein family UPF0261, NN domain"/>
    <property type="match status" value="1"/>
</dbReference>
<dbReference type="GO" id="GO:0003824">
    <property type="term" value="F:catalytic activity"/>
    <property type="evidence" value="ECO:0007669"/>
    <property type="project" value="InterPro"/>
</dbReference>
<organism evidence="4 5">
    <name type="scientific">Erythroxylum novogranatense</name>
    <dbReference type="NCBI Taxonomy" id="1862640"/>
    <lineage>
        <taxon>Eukaryota</taxon>
        <taxon>Viridiplantae</taxon>
        <taxon>Streptophyta</taxon>
        <taxon>Embryophyta</taxon>
        <taxon>Tracheophyta</taxon>
        <taxon>Spermatophyta</taxon>
        <taxon>Magnoliopsida</taxon>
        <taxon>eudicotyledons</taxon>
        <taxon>Gunneridae</taxon>
        <taxon>Pentapetalae</taxon>
        <taxon>rosids</taxon>
        <taxon>fabids</taxon>
        <taxon>Malpighiales</taxon>
        <taxon>Erythroxylaceae</taxon>
        <taxon>Erythroxylum</taxon>
    </lineage>
</organism>
<evidence type="ECO:0000259" key="3">
    <source>
        <dbReference type="Pfam" id="PF23189"/>
    </source>
</evidence>
<dbReference type="Pfam" id="PF09370">
    <property type="entry name" value="PEP_hydrolase"/>
    <property type="match status" value="1"/>
</dbReference>
<dbReference type="InterPro" id="IPR013785">
    <property type="entry name" value="Aldolase_TIM"/>
</dbReference>
<dbReference type="Pfam" id="PF23189">
    <property type="entry name" value="UPF0261_C"/>
    <property type="match status" value="1"/>
</dbReference>
<reference evidence="4 5" key="1">
    <citation type="submission" date="2021-09" db="EMBL/GenBank/DDBJ databases">
        <title>Genomic insights and catalytic innovation underlie evolution of tropane alkaloids biosynthesis.</title>
        <authorList>
            <person name="Wang Y.-J."/>
            <person name="Tian T."/>
            <person name="Huang J.-P."/>
            <person name="Huang S.-X."/>
        </authorList>
    </citation>
    <scope>NUCLEOTIDE SEQUENCE [LARGE SCALE GENOMIC DNA]</scope>
    <source>
        <strain evidence="4">KIB-2018</strain>
        <tissue evidence="4">Leaf</tissue>
    </source>
</reference>
<feature type="domain" description="UPF0261" evidence="3">
    <location>
        <begin position="204"/>
        <end position="421"/>
    </location>
</feature>
<dbReference type="InterPro" id="IPR015813">
    <property type="entry name" value="Pyrv/PenolPyrv_kinase-like_dom"/>
</dbReference>
<dbReference type="InterPro" id="IPR051353">
    <property type="entry name" value="Tobamovirus_resist_UPF0261"/>
</dbReference>
<dbReference type="Proteomes" id="UP001159364">
    <property type="component" value="Linkage Group LG05"/>
</dbReference>
<dbReference type="Gene3D" id="3.20.20.70">
    <property type="entry name" value="Aldolase class I"/>
    <property type="match status" value="1"/>
</dbReference>
<dbReference type="CDD" id="cd15488">
    <property type="entry name" value="Tm-1-like"/>
    <property type="match status" value="1"/>
</dbReference>
<evidence type="ECO:0000259" key="1">
    <source>
        <dbReference type="Pfam" id="PF06792"/>
    </source>
</evidence>
<evidence type="ECO:0008006" key="6">
    <source>
        <dbReference type="Google" id="ProtNLM"/>
    </source>
</evidence>
<keyword evidence="5" id="KW-1185">Reference proteome</keyword>
<dbReference type="SUPFAM" id="SSF51621">
    <property type="entry name" value="Phosphoenolpyruvate/pyruvate domain"/>
    <property type="match status" value="1"/>
</dbReference>
<dbReference type="PANTHER" id="PTHR31862:SF1">
    <property type="entry name" value="UPF0261 DOMAIN PROTEIN (AFU_ORTHOLOGUE AFUA_1G10120)"/>
    <property type="match status" value="1"/>
</dbReference>
<evidence type="ECO:0000313" key="4">
    <source>
        <dbReference type="EMBL" id="KAJ8764427.1"/>
    </source>
</evidence>
<dbReference type="Gene3D" id="3.40.50.12030">
    <property type="entry name" value="Uncharacterised protein family UPF0261, NC domain"/>
    <property type="match status" value="1"/>
</dbReference>
<evidence type="ECO:0000259" key="2">
    <source>
        <dbReference type="Pfam" id="PF09370"/>
    </source>
</evidence>
<feature type="domain" description="UPF0261" evidence="1">
    <location>
        <begin position="8"/>
        <end position="193"/>
    </location>
</feature>
<proteinExistence type="predicted"/>
<dbReference type="AlphaFoldDB" id="A0AAV8TC44"/>
<dbReference type="NCBIfam" id="NF002674">
    <property type="entry name" value="PRK02399.1-2"/>
    <property type="match status" value="1"/>
</dbReference>
<name>A0AAV8TC44_9ROSI</name>
<dbReference type="InterPro" id="IPR044122">
    <property type="entry name" value="UPF0261_N"/>
</dbReference>
<protein>
    <recommendedName>
        <fullName evidence="6">Tm-1 protein</fullName>
    </recommendedName>
</protein>
<dbReference type="InterPro" id="IPR009215">
    <property type="entry name" value="TIM-br_IGPS-like"/>
</dbReference>